<dbReference type="RefSeq" id="WP_055581198.1">
    <property type="nucleotide sequence ID" value="NZ_LKTM01000365.1"/>
</dbReference>
<organism evidence="2 3">
    <name type="scientific">Mycobacterium gordonae</name>
    <dbReference type="NCBI Taxonomy" id="1778"/>
    <lineage>
        <taxon>Bacteria</taxon>
        <taxon>Bacillati</taxon>
        <taxon>Actinomycetota</taxon>
        <taxon>Actinomycetes</taxon>
        <taxon>Mycobacteriales</taxon>
        <taxon>Mycobacteriaceae</taxon>
        <taxon>Mycobacterium</taxon>
    </lineage>
</organism>
<accession>A0A0Q2LJ46</accession>
<feature type="signal peptide" evidence="1">
    <location>
        <begin position="1"/>
        <end position="21"/>
    </location>
</feature>
<evidence type="ECO:0000313" key="2">
    <source>
        <dbReference type="EMBL" id="KQH75842.1"/>
    </source>
</evidence>
<dbReference type="AlphaFoldDB" id="A0A0Q2LJ46"/>
<evidence type="ECO:0008006" key="4">
    <source>
        <dbReference type="Google" id="ProtNLM"/>
    </source>
</evidence>
<keyword evidence="1" id="KW-0732">Signal</keyword>
<dbReference type="Proteomes" id="UP000051677">
    <property type="component" value="Unassembled WGS sequence"/>
</dbReference>
<evidence type="ECO:0000256" key="1">
    <source>
        <dbReference type="SAM" id="SignalP"/>
    </source>
</evidence>
<name>A0A0Q2LJ46_MYCGO</name>
<evidence type="ECO:0000313" key="3">
    <source>
        <dbReference type="Proteomes" id="UP000051677"/>
    </source>
</evidence>
<sequence length="105" mass="11275">MVKWFLGCAILFALSTSNALAAADPVNAGNVDFFSRTYGDIVVCRAWGVMGGVNYASVKKTGQKLIDNYDFNKSEAVAVMFRSTELWCPSYSAALQNFANAMAGG</sequence>
<gene>
    <name evidence="2" type="ORF">AO501_12395</name>
</gene>
<dbReference type="OrthoDB" id="9892779at2"/>
<dbReference type="EMBL" id="LKTM01000365">
    <property type="protein sequence ID" value="KQH75842.1"/>
    <property type="molecule type" value="Genomic_DNA"/>
</dbReference>
<reference evidence="2 3" key="1">
    <citation type="submission" date="2015-10" db="EMBL/GenBank/DDBJ databases">
        <title>Mycobacterium gordonae draft genome assembly.</title>
        <authorList>
            <person name="Ustinova V."/>
            <person name="Smirnova T."/>
            <person name="Blagodatskikh K."/>
            <person name="Varlamov D."/>
            <person name="Larionova E."/>
            <person name="Chernousova L."/>
        </authorList>
    </citation>
    <scope>NUCLEOTIDE SEQUENCE [LARGE SCALE GENOMIC DNA]</scope>
    <source>
        <strain evidence="2 3">CTRI 14-8773</strain>
    </source>
</reference>
<proteinExistence type="predicted"/>
<protein>
    <recommendedName>
        <fullName evidence="4">DUF732 domain-containing protein</fullName>
    </recommendedName>
</protein>
<comment type="caution">
    <text evidence="2">The sequence shown here is derived from an EMBL/GenBank/DDBJ whole genome shotgun (WGS) entry which is preliminary data.</text>
</comment>
<feature type="chain" id="PRO_5006194237" description="DUF732 domain-containing protein" evidence="1">
    <location>
        <begin position="22"/>
        <end position="105"/>
    </location>
</feature>